<name>A0A9X1YXD9_9PSED</name>
<accession>A0A9X1YXD9</accession>
<dbReference type="Proteomes" id="UP001155059">
    <property type="component" value="Unassembled WGS sequence"/>
</dbReference>
<evidence type="ECO:0000313" key="3">
    <source>
        <dbReference type="Proteomes" id="UP001155059"/>
    </source>
</evidence>
<dbReference type="RefSeq" id="WP_268263958.1">
    <property type="nucleotide sequence ID" value="NZ_JALQCW010000052.1"/>
</dbReference>
<evidence type="ECO:0000313" key="1">
    <source>
        <dbReference type="EMBL" id="MCK9799801.1"/>
    </source>
</evidence>
<dbReference type="AlphaFoldDB" id="A0A9X1YXD9"/>
<dbReference type="EMBL" id="JALQCW010000052">
    <property type="protein sequence ID" value="MCK9799801.1"/>
    <property type="molecule type" value="Genomic_DNA"/>
</dbReference>
<gene>
    <name evidence="1" type="ORF">M1B34_19345</name>
    <name evidence="2" type="ORF">M1B35_30905</name>
</gene>
<organism evidence="1 3">
    <name type="scientific">Pseudomonas morbosilactucae</name>
    <dbReference type="NCBI Taxonomy" id="2938197"/>
    <lineage>
        <taxon>Bacteria</taxon>
        <taxon>Pseudomonadati</taxon>
        <taxon>Pseudomonadota</taxon>
        <taxon>Gammaproteobacteria</taxon>
        <taxon>Pseudomonadales</taxon>
        <taxon>Pseudomonadaceae</taxon>
        <taxon>Pseudomonas</taxon>
    </lineage>
</organism>
<comment type="caution">
    <text evidence="1">The sequence shown here is derived from an EMBL/GenBank/DDBJ whole genome shotgun (WGS) entry which is preliminary data.</text>
</comment>
<dbReference type="EMBL" id="JALQCX010000084">
    <property type="protein sequence ID" value="MCK9818414.1"/>
    <property type="molecule type" value="Genomic_DNA"/>
</dbReference>
<evidence type="ECO:0000313" key="2">
    <source>
        <dbReference type="EMBL" id="MCK9818414.1"/>
    </source>
</evidence>
<protein>
    <submittedName>
        <fullName evidence="1">Uncharacterized protein</fullName>
    </submittedName>
</protein>
<sequence>MTYHDVFINRVEQFCIGIETESGRTYVSMPLRPNGCLIEFDHYFELDAAAFEQFQRDPQAALAFVERCRQGQVAPMVIGV</sequence>
<dbReference type="Proteomes" id="UP001155163">
    <property type="component" value="Unassembled WGS sequence"/>
</dbReference>
<proteinExistence type="predicted"/>
<reference evidence="3 4" key="1">
    <citation type="journal article" date="2022" name="Int. J. Syst. Evol. Microbiol.">
        <title>Pseudomonas aegrilactucae sp. nov. and Pseudomonas morbosilactucae sp. nov., pathogens causing bacterial rot of lettuce in Japan.</title>
        <authorList>
            <person name="Sawada H."/>
            <person name="Fujikawa T."/>
            <person name="Satou M."/>
        </authorList>
    </citation>
    <scope>NUCLEOTIDE SEQUENCE [LARGE SCALE GENOMIC DNA]</scope>
    <source>
        <strain evidence="1 3">MAFF 302030</strain>
        <strain evidence="2 4">MAFF 302046</strain>
    </source>
</reference>
<reference evidence="3 4" key="2">
    <citation type="journal article" date="2023" name="Plant Pathol.">
        <title>Dismantling and reorganizing Pseudomonas marginalis sensu#lato.</title>
        <authorList>
            <person name="Sawada H."/>
            <person name="Fujikawa T."/>
            <person name="Satou M."/>
        </authorList>
    </citation>
    <scope>NUCLEOTIDE SEQUENCE [LARGE SCALE GENOMIC DNA]</scope>
    <source>
        <strain evidence="1 3">MAFF 302030</strain>
        <strain evidence="2 4">MAFF 302046</strain>
    </source>
</reference>
<keyword evidence="4" id="KW-1185">Reference proteome</keyword>
<evidence type="ECO:0000313" key="4">
    <source>
        <dbReference type="Proteomes" id="UP001155163"/>
    </source>
</evidence>